<evidence type="ECO:0000313" key="3">
    <source>
        <dbReference type="Proteomes" id="UP000663879"/>
    </source>
</evidence>
<protein>
    <recommendedName>
        <fullName evidence="4">G-protein coupled receptors family 1 profile domain-containing protein</fullName>
    </recommendedName>
</protein>
<dbReference type="Gene3D" id="1.20.1070.10">
    <property type="entry name" value="Rhodopsin 7-helix transmembrane proteins"/>
    <property type="match status" value="1"/>
</dbReference>
<name>A0A814QCZ8_9BILA</name>
<evidence type="ECO:0008006" key="4">
    <source>
        <dbReference type="Google" id="ProtNLM"/>
    </source>
</evidence>
<dbReference type="EMBL" id="CAJNOC010008671">
    <property type="protein sequence ID" value="CAF1118971.1"/>
    <property type="molecule type" value="Genomic_DNA"/>
</dbReference>
<evidence type="ECO:0000313" key="2">
    <source>
        <dbReference type="EMBL" id="CAF1118971.1"/>
    </source>
</evidence>
<dbReference type="AlphaFoldDB" id="A0A814QCZ8"/>
<dbReference type="OrthoDB" id="2105199at2759"/>
<dbReference type="SUPFAM" id="SSF81321">
    <property type="entry name" value="Family A G protein-coupled receptor-like"/>
    <property type="match status" value="1"/>
</dbReference>
<evidence type="ECO:0000256" key="1">
    <source>
        <dbReference type="SAM" id="Phobius"/>
    </source>
</evidence>
<accession>A0A814QCZ8</accession>
<feature type="transmembrane region" description="Helical" evidence="1">
    <location>
        <begin position="64"/>
        <end position="90"/>
    </location>
</feature>
<organism evidence="2 3">
    <name type="scientific">Brachionus calyciflorus</name>
    <dbReference type="NCBI Taxonomy" id="104777"/>
    <lineage>
        <taxon>Eukaryota</taxon>
        <taxon>Metazoa</taxon>
        <taxon>Spiralia</taxon>
        <taxon>Gnathifera</taxon>
        <taxon>Rotifera</taxon>
        <taxon>Eurotatoria</taxon>
        <taxon>Monogononta</taxon>
        <taxon>Pseudotrocha</taxon>
        <taxon>Ploima</taxon>
        <taxon>Brachionidae</taxon>
        <taxon>Brachionus</taxon>
    </lineage>
</organism>
<sequence>MLEKNFSLKCDDVYKIDCNSPIDCNKLKIVAVLCVVLMILSVTFNSILLSIFFTRKEFRSPLNLIMIILTLFNLIGSLTELPIVIATSYAC</sequence>
<keyword evidence="3" id="KW-1185">Reference proteome</keyword>
<reference evidence="2" key="1">
    <citation type="submission" date="2021-02" db="EMBL/GenBank/DDBJ databases">
        <authorList>
            <person name="Nowell W R."/>
        </authorList>
    </citation>
    <scope>NUCLEOTIDE SEQUENCE</scope>
    <source>
        <strain evidence="2">Ploen Becks lab</strain>
    </source>
</reference>
<feature type="transmembrane region" description="Helical" evidence="1">
    <location>
        <begin position="29"/>
        <end position="52"/>
    </location>
</feature>
<proteinExistence type="predicted"/>
<feature type="non-terminal residue" evidence="2">
    <location>
        <position position="1"/>
    </location>
</feature>
<gene>
    <name evidence="2" type="ORF">OXX778_LOCUS21959</name>
</gene>
<keyword evidence="1" id="KW-0472">Membrane</keyword>
<dbReference type="Proteomes" id="UP000663879">
    <property type="component" value="Unassembled WGS sequence"/>
</dbReference>
<feature type="non-terminal residue" evidence="2">
    <location>
        <position position="91"/>
    </location>
</feature>
<keyword evidence="1" id="KW-0812">Transmembrane</keyword>
<comment type="caution">
    <text evidence="2">The sequence shown here is derived from an EMBL/GenBank/DDBJ whole genome shotgun (WGS) entry which is preliminary data.</text>
</comment>
<keyword evidence="1" id="KW-1133">Transmembrane helix</keyword>